<keyword evidence="3" id="KW-1185">Reference proteome</keyword>
<feature type="domain" description="N-acetyltransferase" evidence="1">
    <location>
        <begin position="1"/>
        <end position="138"/>
    </location>
</feature>
<gene>
    <name evidence="2" type="ORF">NYF23_01300</name>
</gene>
<organism evidence="2 3">
    <name type="scientific">SAR92 clade bacterium H455</name>
    <dbReference type="NCBI Taxonomy" id="2974818"/>
    <lineage>
        <taxon>Bacteria</taxon>
        <taxon>Pseudomonadati</taxon>
        <taxon>Pseudomonadota</taxon>
        <taxon>Gammaproteobacteria</taxon>
        <taxon>Cellvibrionales</taxon>
        <taxon>Porticoccaceae</taxon>
        <taxon>SAR92 clade</taxon>
    </lineage>
</organism>
<sequence>MPQRAQTDAEIEACFDVMAELRPHLKKSQFLSTVRNMESEGFRLMYIATDNKVVAAAGYRICSNLFMGKHLYVDDLVTANANRSSGYGKRMIEWLRDEAERSSCKFLHLDSGTHRGRAHKFYFQEGFTIASYHFSQEL</sequence>
<evidence type="ECO:0000259" key="1">
    <source>
        <dbReference type="PROSITE" id="PS51186"/>
    </source>
</evidence>
<protein>
    <submittedName>
        <fullName evidence="2">GNAT family N-acetyltransferase</fullName>
    </submittedName>
</protein>
<dbReference type="InterPro" id="IPR000182">
    <property type="entry name" value="GNAT_dom"/>
</dbReference>
<dbReference type="Gene3D" id="3.40.630.30">
    <property type="match status" value="1"/>
</dbReference>
<name>A0ABY5TN28_9GAMM</name>
<dbReference type="Pfam" id="PF00583">
    <property type="entry name" value="Acetyltransf_1"/>
    <property type="match status" value="1"/>
</dbReference>
<dbReference type="InterPro" id="IPR016181">
    <property type="entry name" value="Acyl_CoA_acyltransferase"/>
</dbReference>
<dbReference type="SUPFAM" id="SSF55729">
    <property type="entry name" value="Acyl-CoA N-acyltransferases (Nat)"/>
    <property type="match status" value="1"/>
</dbReference>
<reference evidence="2" key="1">
    <citation type="submission" date="2022-08" db="EMBL/GenBank/DDBJ databases">
        <title>Catabolic pathway analysis in culturable SAR92 clade bacteria reveals their overlooked roles in DMSP degradation in coastal seas.</title>
        <authorList>
            <person name="He X."/>
            <person name="Zhang X."/>
            <person name="Zhang Y."/>
        </authorList>
    </citation>
    <scope>NUCLEOTIDE SEQUENCE</scope>
    <source>
        <strain evidence="2">H455</strain>
    </source>
</reference>
<accession>A0ABY5TN28</accession>
<dbReference type="PROSITE" id="PS51186">
    <property type="entry name" value="GNAT"/>
    <property type="match status" value="1"/>
</dbReference>
<evidence type="ECO:0000313" key="3">
    <source>
        <dbReference type="Proteomes" id="UP001059934"/>
    </source>
</evidence>
<dbReference type="Proteomes" id="UP001059934">
    <property type="component" value="Chromosome"/>
</dbReference>
<proteinExistence type="predicted"/>
<dbReference type="EMBL" id="CP103416">
    <property type="protein sequence ID" value="UVW35257.1"/>
    <property type="molecule type" value="Genomic_DNA"/>
</dbReference>
<evidence type="ECO:0000313" key="2">
    <source>
        <dbReference type="EMBL" id="UVW35257.1"/>
    </source>
</evidence>